<proteinExistence type="predicted"/>
<dbReference type="RefSeq" id="WP_302885222.1">
    <property type="nucleotide sequence ID" value="NZ_JAUMIT010000010.1"/>
</dbReference>
<accession>A0ABT8VVB2</accession>
<reference evidence="1" key="1">
    <citation type="submission" date="2023-07" db="EMBL/GenBank/DDBJ databases">
        <title>Wenyingzhuangia sp. chi5 genome sequencing and assembly.</title>
        <authorList>
            <person name="Park S."/>
        </authorList>
    </citation>
    <scope>NUCLEOTIDE SEQUENCE</scope>
    <source>
        <strain evidence="1">Chi5</strain>
    </source>
</reference>
<evidence type="ECO:0008006" key="3">
    <source>
        <dbReference type="Google" id="ProtNLM"/>
    </source>
</evidence>
<protein>
    <recommendedName>
        <fullName evidence="3">Transposase</fullName>
    </recommendedName>
</protein>
<dbReference type="EMBL" id="JAUMIT010000010">
    <property type="protein sequence ID" value="MDO3695917.1"/>
    <property type="molecule type" value="Genomic_DNA"/>
</dbReference>
<keyword evidence="2" id="KW-1185">Reference proteome</keyword>
<dbReference type="Proteomes" id="UP001168642">
    <property type="component" value="Unassembled WGS sequence"/>
</dbReference>
<organism evidence="1 2">
    <name type="scientific">Wenyingzhuangia gilva</name>
    <dbReference type="NCBI Taxonomy" id="3057677"/>
    <lineage>
        <taxon>Bacteria</taxon>
        <taxon>Pseudomonadati</taxon>
        <taxon>Bacteroidota</taxon>
        <taxon>Flavobacteriia</taxon>
        <taxon>Flavobacteriales</taxon>
        <taxon>Flavobacteriaceae</taxon>
        <taxon>Wenyingzhuangia</taxon>
    </lineage>
</organism>
<gene>
    <name evidence="1" type="ORF">QVZ41_13785</name>
</gene>
<name>A0ABT8VVB2_9FLAO</name>
<evidence type="ECO:0000313" key="1">
    <source>
        <dbReference type="EMBL" id="MDO3695917.1"/>
    </source>
</evidence>
<comment type="caution">
    <text evidence="1">The sequence shown here is derived from an EMBL/GenBank/DDBJ whole genome shotgun (WGS) entry which is preliminary data.</text>
</comment>
<evidence type="ECO:0000313" key="2">
    <source>
        <dbReference type="Proteomes" id="UP001168642"/>
    </source>
</evidence>
<sequence length="209" mass="24683">MYSVEEIKENYKSFSDSKIENIAINESKDLRTEVLEILRNEILKRKLDANLITWVNAETNYFTEKETLELAEKIKKIKCPNCGEKNNELKGYEINKVFSFIIFYSRTIERRILCKRCGRNNNIISNLSILLLGWWSRRGFLVTPYCLFKNIINSFSNEKISNNVINEFIKQNNGMFRLHGINEENISNLISLHNNNYEIPETEEEEKLK</sequence>